<gene>
    <name evidence="2" type="ORF">PCOR1329_LOCUS41543</name>
</gene>
<proteinExistence type="predicted"/>
<keyword evidence="3" id="KW-1185">Reference proteome</keyword>
<organism evidence="2 3">
    <name type="scientific">Prorocentrum cordatum</name>
    <dbReference type="NCBI Taxonomy" id="2364126"/>
    <lineage>
        <taxon>Eukaryota</taxon>
        <taxon>Sar</taxon>
        <taxon>Alveolata</taxon>
        <taxon>Dinophyceae</taxon>
        <taxon>Prorocentrales</taxon>
        <taxon>Prorocentraceae</taxon>
        <taxon>Prorocentrum</taxon>
    </lineage>
</organism>
<accession>A0ABN9TR75</accession>
<name>A0ABN9TR75_9DINO</name>
<protein>
    <recommendedName>
        <fullName evidence="4">Beta-galactosidase</fullName>
    </recommendedName>
</protein>
<dbReference type="Proteomes" id="UP001189429">
    <property type="component" value="Unassembled WGS sequence"/>
</dbReference>
<comment type="caution">
    <text evidence="2">The sequence shown here is derived from an EMBL/GenBank/DDBJ whole genome shotgun (WGS) entry which is preliminary data.</text>
</comment>
<evidence type="ECO:0000313" key="2">
    <source>
        <dbReference type="EMBL" id="CAK0848651.1"/>
    </source>
</evidence>
<evidence type="ECO:0000313" key="3">
    <source>
        <dbReference type="Proteomes" id="UP001189429"/>
    </source>
</evidence>
<evidence type="ECO:0000256" key="1">
    <source>
        <dbReference type="SAM" id="SignalP"/>
    </source>
</evidence>
<sequence length="209" mass="21833">MSASWLASDASMLRGACLASTLCPQLVVPEDCTLQCALPRIVCHRRQSLIVSINSLASPSETVLLQARVAEGDSAGPSGPGIHLELLGGEELAFLSTEDVWASRGARQPELGVARASGAAYATIRRTDPSTYVMARGAAALMVFSGRFSRHELQVSCASGQTVARVSPGGTEGMYEVTVYTNTDAGLIILGLLGIDKLEVEPTLGSIGK</sequence>
<feature type="signal peptide" evidence="1">
    <location>
        <begin position="1"/>
        <end position="19"/>
    </location>
</feature>
<reference evidence="2" key="1">
    <citation type="submission" date="2023-10" db="EMBL/GenBank/DDBJ databases">
        <authorList>
            <person name="Chen Y."/>
            <person name="Shah S."/>
            <person name="Dougan E. K."/>
            <person name="Thang M."/>
            <person name="Chan C."/>
        </authorList>
    </citation>
    <scope>NUCLEOTIDE SEQUENCE [LARGE SCALE GENOMIC DNA]</scope>
</reference>
<keyword evidence="1" id="KW-0732">Signal</keyword>
<feature type="chain" id="PRO_5045823593" description="Beta-galactosidase" evidence="1">
    <location>
        <begin position="20"/>
        <end position="209"/>
    </location>
</feature>
<evidence type="ECO:0008006" key="4">
    <source>
        <dbReference type="Google" id="ProtNLM"/>
    </source>
</evidence>
<dbReference type="EMBL" id="CAUYUJ010014996">
    <property type="protein sequence ID" value="CAK0848651.1"/>
    <property type="molecule type" value="Genomic_DNA"/>
</dbReference>